<keyword evidence="1" id="KW-0378">Hydrolase</keyword>
<dbReference type="PANTHER" id="PTHR23088:SF27">
    <property type="entry name" value="DEAMINATED GLUTATHIONE AMIDASE"/>
    <property type="match status" value="1"/>
</dbReference>
<comment type="caution">
    <text evidence="3">The sequence shown here is derived from an EMBL/GenBank/DDBJ whole genome shotgun (WGS) entry which is preliminary data.</text>
</comment>
<dbReference type="InterPro" id="IPR036526">
    <property type="entry name" value="C-N_Hydrolase_sf"/>
</dbReference>
<dbReference type="PANTHER" id="PTHR23088">
    <property type="entry name" value="NITRILASE-RELATED"/>
    <property type="match status" value="1"/>
</dbReference>
<sequence length="272" mass="29816">MGGLKQDFQVAALQTVSTTNVKNNIQQAAELISEAVEKGAQLLVLPEYFCLMGKNDHDKVDIGEQLDNGPIQQFLADQAQRHGVWIVGGTVPLVTGESNRIYNTTLVFDPQGRRVARYDKIHLFGFKKGTEAYDESVSIRPGENAPQSFDAPCGKVGLSICYDLRFPELYRALGEVNLILVPAAFTYTTGSAHWEMLLRARAVENQCYVLGAAQGGKHENGRRTWGHSMLVDPWGEVLACLPEGPGVVSGAINQTRLSEVRTALPALQHRVL</sequence>
<reference evidence="3 4" key="1">
    <citation type="submission" date="2017-08" db="EMBL/GenBank/DDBJ databases">
        <title>Pusillimonas indicus sp. nov., a member of the family Alcaligenaceae isolated from surface seawater.</title>
        <authorList>
            <person name="Li J."/>
        </authorList>
    </citation>
    <scope>NUCLEOTIDE SEQUENCE [LARGE SCALE GENOMIC DNA]</scope>
    <source>
        <strain evidence="3 4">L52-1-41</strain>
    </source>
</reference>
<evidence type="ECO:0000256" key="1">
    <source>
        <dbReference type="ARBA" id="ARBA00022801"/>
    </source>
</evidence>
<feature type="domain" description="CN hydrolase" evidence="2">
    <location>
        <begin position="8"/>
        <end position="254"/>
    </location>
</feature>
<dbReference type="OrthoDB" id="9811121at2"/>
<dbReference type="PROSITE" id="PS50263">
    <property type="entry name" value="CN_HYDROLASE"/>
    <property type="match status" value="1"/>
</dbReference>
<dbReference type="Proteomes" id="UP000266206">
    <property type="component" value="Unassembled WGS sequence"/>
</dbReference>
<organism evidence="3 4">
    <name type="scientific">Neopusillimonas maritima</name>
    <dbReference type="NCBI Taxonomy" id="2026239"/>
    <lineage>
        <taxon>Bacteria</taxon>
        <taxon>Pseudomonadati</taxon>
        <taxon>Pseudomonadota</taxon>
        <taxon>Betaproteobacteria</taxon>
        <taxon>Burkholderiales</taxon>
        <taxon>Alcaligenaceae</taxon>
        <taxon>Neopusillimonas</taxon>
    </lineage>
</organism>
<dbReference type="InterPro" id="IPR003010">
    <property type="entry name" value="C-N_Hydrolase"/>
</dbReference>
<evidence type="ECO:0000313" key="3">
    <source>
        <dbReference type="EMBL" id="RIY40569.1"/>
    </source>
</evidence>
<name>A0A3A1YTK1_9BURK</name>
<dbReference type="AlphaFoldDB" id="A0A3A1YTK1"/>
<accession>A0A3A1YTK1</accession>
<dbReference type="EMBL" id="NQYH01000008">
    <property type="protein sequence ID" value="RIY40569.1"/>
    <property type="molecule type" value="Genomic_DNA"/>
</dbReference>
<evidence type="ECO:0000313" key="4">
    <source>
        <dbReference type="Proteomes" id="UP000266206"/>
    </source>
</evidence>
<dbReference type="RefSeq" id="WP_119516394.1">
    <property type="nucleotide sequence ID" value="NZ_NQYH01000008.1"/>
</dbReference>
<dbReference type="Gene3D" id="3.60.110.10">
    <property type="entry name" value="Carbon-nitrogen hydrolase"/>
    <property type="match status" value="1"/>
</dbReference>
<dbReference type="GO" id="GO:0016811">
    <property type="term" value="F:hydrolase activity, acting on carbon-nitrogen (but not peptide) bonds, in linear amides"/>
    <property type="evidence" value="ECO:0007669"/>
    <property type="project" value="InterPro"/>
</dbReference>
<dbReference type="SUPFAM" id="SSF56317">
    <property type="entry name" value="Carbon-nitrogen hydrolase"/>
    <property type="match status" value="1"/>
</dbReference>
<keyword evidence="3" id="KW-0808">Transferase</keyword>
<evidence type="ECO:0000259" key="2">
    <source>
        <dbReference type="PROSITE" id="PS50263"/>
    </source>
</evidence>
<keyword evidence="3" id="KW-0012">Acyltransferase</keyword>
<gene>
    <name evidence="3" type="ORF">CJP73_10620</name>
</gene>
<dbReference type="GO" id="GO:0016746">
    <property type="term" value="F:acyltransferase activity"/>
    <property type="evidence" value="ECO:0007669"/>
    <property type="project" value="UniProtKB-KW"/>
</dbReference>
<proteinExistence type="predicted"/>
<dbReference type="InterPro" id="IPR045254">
    <property type="entry name" value="Nit1/2_C-N_Hydrolase"/>
</dbReference>
<protein>
    <submittedName>
        <fullName evidence="3">Acyltransferase</fullName>
    </submittedName>
</protein>
<dbReference type="Pfam" id="PF00795">
    <property type="entry name" value="CN_hydrolase"/>
    <property type="match status" value="1"/>
</dbReference>
<dbReference type="CDD" id="cd07572">
    <property type="entry name" value="nit"/>
    <property type="match status" value="1"/>
</dbReference>